<evidence type="ECO:0000256" key="2">
    <source>
        <dbReference type="ARBA" id="ARBA00023125"/>
    </source>
</evidence>
<dbReference type="RefSeq" id="WP_188690308.1">
    <property type="nucleotide sequence ID" value="NZ_BMIR01000003.1"/>
</dbReference>
<dbReference type="PRINTS" id="PR00778">
    <property type="entry name" value="HTHARSR"/>
</dbReference>
<comment type="caution">
    <text evidence="5">The sequence shown here is derived from an EMBL/GenBank/DDBJ whole genome shotgun (WGS) entry which is preliminary data.</text>
</comment>
<dbReference type="PANTHER" id="PTHR43132">
    <property type="entry name" value="ARSENICAL RESISTANCE OPERON REPRESSOR ARSR-RELATED"/>
    <property type="match status" value="1"/>
</dbReference>
<evidence type="ECO:0000313" key="5">
    <source>
        <dbReference type="EMBL" id="GGE34058.1"/>
    </source>
</evidence>
<dbReference type="GO" id="GO:0003677">
    <property type="term" value="F:DNA binding"/>
    <property type="evidence" value="ECO:0007669"/>
    <property type="project" value="UniProtKB-KW"/>
</dbReference>
<dbReference type="Gene3D" id="1.10.10.10">
    <property type="entry name" value="Winged helix-like DNA-binding domain superfamily/Winged helix DNA-binding domain"/>
    <property type="match status" value="1"/>
</dbReference>
<evidence type="ECO:0000259" key="4">
    <source>
        <dbReference type="PROSITE" id="PS50987"/>
    </source>
</evidence>
<dbReference type="PROSITE" id="PS50987">
    <property type="entry name" value="HTH_ARSR_2"/>
    <property type="match status" value="1"/>
</dbReference>
<evidence type="ECO:0000313" key="6">
    <source>
        <dbReference type="Proteomes" id="UP000628775"/>
    </source>
</evidence>
<dbReference type="CDD" id="cd00090">
    <property type="entry name" value="HTH_ARSR"/>
    <property type="match status" value="1"/>
</dbReference>
<evidence type="ECO:0000256" key="3">
    <source>
        <dbReference type="ARBA" id="ARBA00023163"/>
    </source>
</evidence>
<dbReference type="NCBIfam" id="NF033788">
    <property type="entry name" value="HTH_metalloreg"/>
    <property type="match status" value="1"/>
</dbReference>
<gene>
    <name evidence="5" type="ORF">GCM10011391_10980</name>
</gene>
<evidence type="ECO:0000256" key="1">
    <source>
        <dbReference type="ARBA" id="ARBA00023015"/>
    </source>
</evidence>
<keyword evidence="3" id="KW-0804">Transcription</keyword>
<feature type="domain" description="HTH arsR-type" evidence="4">
    <location>
        <begin position="11"/>
        <end position="104"/>
    </location>
</feature>
<sequence>MSNEKNARLDMDEETLFTASQIFKALSEPTRIKILHLLNEKECSVNQIAQALALQQSTVSHQLRLLKNLRLVKFRREGKTIYYSPDDNHVMNLLEQTLKHAHHD</sequence>
<dbReference type="InterPro" id="IPR036390">
    <property type="entry name" value="WH_DNA-bd_sf"/>
</dbReference>
<keyword evidence="2" id="KW-0238">DNA-binding</keyword>
<dbReference type="InterPro" id="IPR001845">
    <property type="entry name" value="HTH_ArsR_DNA-bd_dom"/>
</dbReference>
<dbReference type="GO" id="GO:0003700">
    <property type="term" value="F:DNA-binding transcription factor activity"/>
    <property type="evidence" value="ECO:0007669"/>
    <property type="project" value="InterPro"/>
</dbReference>
<organism evidence="5 6">
    <name type="scientific">Pullulanibacillus camelliae</name>
    <dbReference type="NCBI Taxonomy" id="1707096"/>
    <lineage>
        <taxon>Bacteria</taxon>
        <taxon>Bacillati</taxon>
        <taxon>Bacillota</taxon>
        <taxon>Bacilli</taxon>
        <taxon>Bacillales</taxon>
        <taxon>Sporolactobacillaceae</taxon>
        <taxon>Pullulanibacillus</taxon>
    </lineage>
</organism>
<dbReference type="PANTHER" id="PTHR43132:SF6">
    <property type="entry name" value="HTH-TYPE TRANSCRIPTIONAL REPRESSOR CZRA"/>
    <property type="match status" value="1"/>
</dbReference>
<dbReference type="EMBL" id="BMIR01000003">
    <property type="protein sequence ID" value="GGE34058.1"/>
    <property type="molecule type" value="Genomic_DNA"/>
</dbReference>
<reference evidence="5" key="1">
    <citation type="journal article" date="2014" name="Int. J. Syst. Evol. Microbiol.">
        <title>Complete genome sequence of Corynebacterium casei LMG S-19264T (=DSM 44701T), isolated from a smear-ripened cheese.</title>
        <authorList>
            <consortium name="US DOE Joint Genome Institute (JGI-PGF)"/>
            <person name="Walter F."/>
            <person name="Albersmeier A."/>
            <person name="Kalinowski J."/>
            <person name="Ruckert C."/>
        </authorList>
    </citation>
    <scope>NUCLEOTIDE SEQUENCE</scope>
    <source>
        <strain evidence="5">CGMCC 1.15371</strain>
    </source>
</reference>
<dbReference type="Pfam" id="PF01022">
    <property type="entry name" value="HTH_5"/>
    <property type="match status" value="1"/>
</dbReference>
<dbReference type="Proteomes" id="UP000628775">
    <property type="component" value="Unassembled WGS sequence"/>
</dbReference>
<protein>
    <submittedName>
        <fullName evidence="5">Transcriptional regulator</fullName>
    </submittedName>
</protein>
<dbReference type="InterPro" id="IPR051011">
    <property type="entry name" value="Metal_resp_trans_reg"/>
</dbReference>
<accession>A0A8J2VNN7</accession>
<dbReference type="SUPFAM" id="SSF46785">
    <property type="entry name" value="Winged helix' DNA-binding domain"/>
    <property type="match status" value="1"/>
</dbReference>
<keyword evidence="1" id="KW-0805">Transcription regulation</keyword>
<dbReference type="InterPro" id="IPR036388">
    <property type="entry name" value="WH-like_DNA-bd_sf"/>
</dbReference>
<dbReference type="SMART" id="SM00418">
    <property type="entry name" value="HTH_ARSR"/>
    <property type="match status" value="1"/>
</dbReference>
<proteinExistence type="predicted"/>
<name>A0A8J2VNN7_9BACL</name>
<dbReference type="InterPro" id="IPR011991">
    <property type="entry name" value="ArsR-like_HTH"/>
</dbReference>
<reference evidence="5" key="2">
    <citation type="submission" date="2020-09" db="EMBL/GenBank/DDBJ databases">
        <authorList>
            <person name="Sun Q."/>
            <person name="Zhou Y."/>
        </authorList>
    </citation>
    <scope>NUCLEOTIDE SEQUENCE</scope>
    <source>
        <strain evidence="5">CGMCC 1.15371</strain>
    </source>
</reference>
<keyword evidence="6" id="KW-1185">Reference proteome</keyword>
<dbReference type="AlphaFoldDB" id="A0A8J2VNN7"/>